<reference evidence="1" key="1">
    <citation type="submission" date="2023-02" db="EMBL/GenBank/DDBJ databases">
        <title>Host association and intracellularity evolved multiple times independently in the Rickettsiales.</title>
        <authorList>
            <person name="Castelli M."/>
            <person name="Nardi T."/>
            <person name="Gammuto L."/>
            <person name="Bellinzona G."/>
            <person name="Sabaneyeva E."/>
            <person name="Potekhin A."/>
            <person name="Serra V."/>
            <person name="Petroni G."/>
            <person name="Sassera D."/>
        </authorList>
    </citation>
    <scope>NUCLEOTIDE SEQUENCE</scope>
    <source>
        <strain evidence="1">USBL-36I1</strain>
    </source>
</reference>
<protein>
    <submittedName>
        <fullName evidence="1">Uncharacterized protein</fullName>
    </submittedName>
</protein>
<comment type="caution">
    <text evidence="1">The sequence shown here is derived from an EMBL/GenBank/DDBJ whole genome shotgun (WGS) entry which is preliminary data.</text>
</comment>
<proteinExistence type="predicted"/>
<sequence length="55" mass="6576">MKNINIIKKPQILSPFLYELQERGYIHQSTDLFGLNNYILENKKIISVKYSYINQ</sequence>
<name>A0AAE4VJB9_9RICK</name>
<dbReference type="Proteomes" id="UP001289135">
    <property type="component" value="Unassembled WGS sequence"/>
</dbReference>
<keyword evidence="2" id="KW-1185">Reference proteome</keyword>
<dbReference type="AlphaFoldDB" id="A0AAE4VJB9"/>
<dbReference type="EMBL" id="JARGYU010000001">
    <property type="protein sequence ID" value="MDZ5761080.1"/>
    <property type="molecule type" value="Genomic_DNA"/>
</dbReference>
<dbReference type="RefSeq" id="WP_322498510.1">
    <property type="nucleotide sequence ID" value="NZ_JARGYU010000001.1"/>
</dbReference>
<evidence type="ECO:0000313" key="2">
    <source>
        <dbReference type="Proteomes" id="UP001289135"/>
    </source>
</evidence>
<organism evidence="1 2">
    <name type="scientific">Lyticum sinuosum</name>
    <dbReference type="NCBI Taxonomy" id="1332059"/>
    <lineage>
        <taxon>Bacteria</taxon>
        <taxon>Pseudomonadati</taxon>
        <taxon>Pseudomonadota</taxon>
        <taxon>Alphaproteobacteria</taxon>
        <taxon>Rickettsiales</taxon>
        <taxon>Lyticum</taxon>
    </lineage>
</organism>
<gene>
    <name evidence="1" type="ORF">Lyticum_00242</name>
</gene>
<evidence type="ECO:0000313" key="1">
    <source>
        <dbReference type="EMBL" id="MDZ5761080.1"/>
    </source>
</evidence>
<accession>A0AAE4VJB9</accession>